<dbReference type="EMBL" id="JAACJM010000316">
    <property type="protein sequence ID" value="KAF5332014.1"/>
    <property type="molecule type" value="Genomic_DNA"/>
</dbReference>
<feature type="compositionally biased region" description="Basic and acidic residues" evidence="1">
    <location>
        <begin position="54"/>
        <end position="68"/>
    </location>
</feature>
<feature type="compositionally biased region" description="Polar residues" evidence="1">
    <location>
        <begin position="268"/>
        <end position="288"/>
    </location>
</feature>
<sequence length="377" mass="41407">MTDKTQNDTPFSRLSRMGFSLFKSQPTSPRNRDSGKAVDDDENWYIPYNGPYEAPRRQPRQEKDRDSWGDPVDGEDDVVDILGDPELRNRYGGHGEEEERKARSRARAQSAASGRTVSSGAIDPSRNNTATPRRSTVSQTSRPVVPSFVDLDTAGGVGESPIPTGRYSKDSNSAKRKNSFTSLFTFNTVKRTTSSTKGLVSSPTSPSSGSSEVQGRHGQLYPPPSMRRLPSDPVAAEQTLRSSGPDEQDYYNSYYSTLIRVPSEQDFDSNNDGKPSQLRSSASETSSALHPYAYRITTPPTPPQPPHSAPIFPSSTARAANGSTQISPPPMQMRHSPHVMLHPPTNHPLKNSVSTPNLRQRSKPLLAKGKDKWLSPE</sequence>
<accession>A0A8H5BYR8</accession>
<feature type="compositionally biased region" description="Polar residues" evidence="1">
    <location>
        <begin position="125"/>
        <end position="142"/>
    </location>
</feature>
<feature type="compositionally biased region" description="Low complexity" evidence="1">
    <location>
        <begin position="201"/>
        <end position="211"/>
    </location>
</feature>
<name>A0A8H5BYR8_9AGAR</name>
<evidence type="ECO:0000256" key="1">
    <source>
        <dbReference type="SAM" id="MobiDB-lite"/>
    </source>
</evidence>
<protein>
    <submittedName>
        <fullName evidence="2">Uncharacterized protein</fullName>
    </submittedName>
</protein>
<gene>
    <name evidence="2" type="ORF">D9758_014572</name>
</gene>
<feature type="compositionally biased region" description="Polar residues" evidence="1">
    <location>
        <begin position="313"/>
        <end position="326"/>
    </location>
</feature>
<evidence type="ECO:0000313" key="2">
    <source>
        <dbReference type="EMBL" id="KAF5332014.1"/>
    </source>
</evidence>
<feature type="compositionally biased region" description="Pro residues" evidence="1">
    <location>
        <begin position="299"/>
        <end position="308"/>
    </location>
</feature>
<organism evidence="2 3">
    <name type="scientific">Tetrapyrgos nigripes</name>
    <dbReference type="NCBI Taxonomy" id="182062"/>
    <lineage>
        <taxon>Eukaryota</taxon>
        <taxon>Fungi</taxon>
        <taxon>Dikarya</taxon>
        <taxon>Basidiomycota</taxon>
        <taxon>Agaricomycotina</taxon>
        <taxon>Agaricomycetes</taxon>
        <taxon>Agaricomycetidae</taxon>
        <taxon>Agaricales</taxon>
        <taxon>Marasmiineae</taxon>
        <taxon>Marasmiaceae</taxon>
        <taxon>Tetrapyrgos</taxon>
    </lineage>
</organism>
<keyword evidence="3" id="KW-1185">Reference proteome</keyword>
<feature type="compositionally biased region" description="Basic and acidic residues" evidence="1">
    <location>
        <begin position="368"/>
        <end position="377"/>
    </location>
</feature>
<feature type="compositionally biased region" description="Polar residues" evidence="1">
    <location>
        <begin position="348"/>
        <end position="359"/>
    </location>
</feature>
<feature type="compositionally biased region" description="Basic and acidic residues" evidence="1">
    <location>
        <begin position="85"/>
        <end position="101"/>
    </location>
</feature>
<feature type="region of interest" description="Disordered" evidence="1">
    <location>
        <begin position="1"/>
        <end position="377"/>
    </location>
</feature>
<feature type="non-terminal residue" evidence="2">
    <location>
        <position position="377"/>
    </location>
</feature>
<proteinExistence type="predicted"/>
<feature type="compositionally biased region" description="Polar residues" evidence="1">
    <location>
        <begin position="179"/>
        <end position="199"/>
    </location>
</feature>
<comment type="caution">
    <text evidence="2">The sequence shown here is derived from an EMBL/GenBank/DDBJ whole genome shotgun (WGS) entry which is preliminary data.</text>
</comment>
<evidence type="ECO:0000313" key="3">
    <source>
        <dbReference type="Proteomes" id="UP000559256"/>
    </source>
</evidence>
<dbReference type="OrthoDB" id="3228777at2759"/>
<dbReference type="AlphaFoldDB" id="A0A8H5BYR8"/>
<reference evidence="2 3" key="1">
    <citation type="journal article" date="2020" name="ISME J.">
        <title>Uncovering the hidden diversity of litter-decomposition mechanisms in mushroom-forming fungi.</title>
        <authorList>
            <person name="Floudas D."/>
            <person name="Bentzer J."/>
            <person name="Ahren D."/>
            <person name="Johansson T."/>
            <person name="Persson P."/>
            <person name="Tunlid A."/>
        </authorList>
    </citation>
    <scope>NUCLEOTIDE SEQUENCE [LARGE SCALE GENOMIC DNA]</scope>
    <source>
        <strain evidence="2 3">CBS 291.85</strain>
    </source>
</reference>
<dbReference type="Proteomes" id="UP000559256">
    <property type="component" value="Unassembled WGS sequence"/>
</dbReference>